<reference evidence="1" key="1">
    <citation type="journal article" date="2019" name="Sci. Rep.">
        <title>Draft genome of Tanacetum cinerariifolium, the natural source of mosquito coil.</title>
        <authorList>
            <person name="Yamashiro T."/>
            <person name="Shiraishi A."/>
            <person name="Satake H."/>
            <person name="Nakayama K."/>
        </authorList>
    </citation>
    <scope>NUCLEOTIDE SEQUENCE</scope>
</reference>
<name>A0A6L2LK91_TANCI</name>
<dbReference type="Gene3D" id="2.40.70.10">
    <property type="entry name" value="Acid Proteases"/>
    <property type="match status" value="1"/>
</dbReference>
<dbReference type="PANTHER" id="PTHR33067">
    <property type="entry name" value="RNA-DIRECTED DNA POLYMERASE-RELATED"/>
    <property type="match status" value="1"/>
</dbReference>
<accession>A0A6L2LK91</accession>
<protein>
    <recommendedName>
        <fullName evidence="2">Reverse transcriptase domain-containing protein</fullName>
    </recommendedName>
</protein>
<gene>
    <name evidence="1" type="ORF">Tci_034036</name>
</gene>
<comment type="caution">
    <text evidence="1">The sequence shown here is derived from an EMBL/GenBank/DDBJ whole genome shotgun (WGS) entry which is preliminary data.</text>
</comment>
<dbReference type="AlphaFoldDB" id="A0A6L2LK91"/>
<sequence length="319" mass="36856">MYLEEIVKFCNARLEKVLNEVKLRMYERDDVVIVSSDKVKGSGDWNSPKYHDTTSSKGKKVVNALSFYRMETDEINEWYIASCFVNGLEAYDGEVNLEFDENLISNEFTVKLCLDYKVKKGKKLVKKELIIALKGELYFMEFIINPKEDDFKPGVILGRSFPRLAHRVVDFDCERRRESSKRIRGEALNEKDDPGAFIFPIRLEGKVNENALADTRSDINTMPYRIYETLGREEMKKIDRGITMINHTQEEAIRKLSNVLCQVGVTTINAKFLILYIPIDRDVQIVVGRIFLHMMGSILNTQKDFSQPLMESVIKPSEP</sequence>
<organism evidence="1">
    <name type="scientific">Tanacetum cinerariifolium</name>
    <name type="common">Dalmatian daisy</name>
    <name type="synonym">Chrysanthemum cinerariifolium</name>
    <dbReference type="NCBI Taxonomy" id="118510"/>
    <lineage>
        <taxon>Eukaryota</taxon>
        <taxon>Viridiplantae</taxon>
        <taxon>Streptophyta</taxon>
        <taxon>Embryophyta</taxon>
        <taxon>Tracheophyta</taxon>
        <taxon>Spermatophyta</taxon>
        <taxon>Magnoliopsida</taxon>
        <taxon>eudicotyledons</taxon>
        <taxon>Gunneridae</taxon>
        <taxon>Pentapetalae</taxon>
        <taxon>asterids</taxon>
        <taxon>campanulids</taxon>
        <taxon>Asterales</taxon>
        <taxon>Asteraceae</taxon>
        <taxon>Asteroideae</taxon>
        <taxon>Anthemideae</taxon>
        <taxon>Anthemidinae</taxon>
        <taxon>Tanacetum</taxon>
    </lineage>
</organism>
<evidence type="ECO:0000313" key="1">
    <source>
        <dbReference type="EMBL" id="GEU62058.1"/>
    </source>
</evidence>
<proteinExistence type="predicted"/>
<dbReference type="InterPro" id="IPR021109">
    <property type="entry name" value="Peptidase_aspartic_dom_sf"/>
</dbReference>
<dbReference type="EMBL" id="BKCJ010004609">
    <property type="protein sequence ID" value="GEU62058.1"/>
    <property type="molecule type" value="Genomic_DNA"/>
</dbReference>
<dbReference type="PANTHER" id="PTHR33067:SF9">
    <property type="entry name" value="RNA-DIRECTED DNA POLYMERASE"/>
    <property type="match status" value="1"/>
</dbReference>
<evidence type="ECO:0008006" key="2">
    <source>
        <dbReference type="Google" id="ProtNLM"/>
    </source>
</evidence>